<name>A0A926DR76_9FIRM</name>
<gene>
    <name evidence="1" type="ORF">H8698_12650</name>
</gene>
<sequence>MKGFQLDKNGDVAMGALDNEGIAHNSAGCRIRMIDGNALLTQTVQTVIATNKGEWAFQKNEGISFKNLLGKNVDEEMMKNEVFQGLLQVDNSFALTKFSTELDKETRKVVIHFTAVNGGGKEVEGVSTWA</sequence>
<dbReference type="Gene3D" id="3.10.450.40">
    <property type="match status" value="1"/>
</dbReference>
<proteinExistence type="predicted"/>
<dbReference type="Pfam" id="PF10934">
    <property type="entry name" value="Sheath_initiator"/>
    <property type="match status" value="1"/>
</dbReference>
<evidence type="ECO:0000313" key="2">
    <source>
        <dbReference type="Proteomes" id="UP000611762"/>
    </source>
</evidence>
<accession>A0A926DR76</accession>
<evidence type="ECO:0008006" key="3">
    <source>
        <dbReference type="Google" id="ProtNLM"/>
    </source>
</evidence>
<dbReference type="AlphaFoldDB" id="A0A926DR76"/>
<dbReference type="Proteomes" id="UP000611762">
    <property type="component" value="Unassembled WGS sequence"/>
</dbReference>
<dbReference type="EMBL" id="JACRSU010000006">
    <property type="protein sequence ID" value="MBC8541830.1"/>
    <property type="molecule type" value="Genomic_DNA"/>
</dbReference>
<protein>
    <recommendedName>
        <fullName evidence="3">DUF2634 domain-containing protein</fullName>
    </recommendedName>
</protein>
<dbReference type="InterPro" id="IPR020288">
    <property type="entry name" value="Sheath_initiator"/>
</dbReference>
<reference evidence="1" key="1">
    <citation type="submission" date="2020-08" db="EMBL/GenBank/DDBJ databases">
        <title>Genome public.</title>
        <authorList>
            <person name="Liu C."/>
            <person name="Sun Q."/>
        </authorList>
    </citation>
    <scope>NUCLEOTIDE SEQUENCE</scope>
    <source>
        <strain evidence="1">H8</strain>
    </source>
</reference>
<keyword evidence="2" id="KW-1185">Reference proteome</keyword>
<organism evidence="1 2">
    <name type="scientific">Congzhengia minquanensis</name>
    <dbReference type="NCBI Taxonomy" id="2763657"/>
    <lineage>
        <taxon>Bacteria</taxon>
        <taxon>Bacillati</taxon>
        <taxon>Bacillota</taxon>
        <taxon>Clostridia</taxon>
        <taxon>Eubacteriales</taxon>
        <taxon>Oscillospiraceae</taxon>
        <taxon>Congzhengia</taxon>
    </lineage>
</organism>
<comment type="caution">
    <text evidence="1">The sequence shown here is derived from an EMBL/GenBank/DDBJ whole genome shotgun (WGS) entry which is preliminary data.</text>
</comment>
<dbReference type="RefSeq" id="WP_249313815.1">
    <property type="nucleotide sequence ID" value="NZ_JACRSU010000006.1"/>
</dbReference>
<evidence type="ECO:0000313" key="1">
    <source>
        <dbReference type="EMBL" id="MBC8541830.1"/>
    </source>
</evidence>